<dbReference type="AlphaFoldDB" id="A0A224XD15"/>
<name>A0A224XD15_9HEMI</name>
<keyword evidence="1" id="KW-0732">Signal</keyword>
<dbReference type="Pfam" id="PF02469">
    <property type="entry name" value="Fasciclin"/>
    <property type="match status" value="4"/>
</dbReference>
<evidence type="ECO:0000256" key="1">
    <source>
        <dbReference type="SAM" id="SignalP"/>
    </source>
</evidence>
<dbReference type="PANTHER" id="PTHR10900">
    <property type="entry name" value="PERIOSTIN-RELATED"/>
    <property type="match status" value="1"/>
</dbReference>
<dbReference type="InterPro" id="IPR000782">
    <property type="entry name" value="FAS1_domain"/>
</dbReference>
<reference evidence="3" key="1">
    <citation type="journal article" date="2018" name="PLoS Negl. Trop. Dis.">
        <title>An insight into the salivary gland and fat body transcriptome of Panstrongylus lignarius (Hemiptera: Heteroptera), the main vector of Chagas disease in Peru.</title>
        <authorList>
            <person name="Nevoa J.C."/>
            <person name="Mendes M.T."/>
            <person name="da Silva M.V."/>
            <person name="Soares S.C."/>
            <person name="Oliveira C.J.F."/>
            <person name="Ribeiro J.M.C."/>
        </authorList>
    </citation>
    <scope>NUCLEOTIDE SEQUENCE</scope>
</reference>
<dbReference type="SUPFAM" id="SSF82153">
    <property type="entry name" value="FAS1 domain"/>
    <property type="match status" value="4"/>
</dbReference>
<dbReference type="PANTHER" id="PTHR10900:SF114">
    <property type="entry name" value="FAS1 DOMAIN-CONTAINING PROTEIN"/>
    <property type="match status" value="1"/>
</dbReference>
<feature type="domain" description="FAS1" evidence="2">
    <location>
        <begin position="87"/>
        <end position="219"/>
    </location>
</feature>
<feature type="chain" id="PRO_5012036275" evidence="1">
    <location>
        <begin position="22"/>
        <end position="632"/>
    </location>
</feature>
<dbReference type="SMART" id="SM00554">
    <property type="entry name" value="FAS1"/>
    <property type="match status" value="4"/>
</dbReference>
<dbReference type="PROSITE" id="PS50213">
    <property type="entry name" value="FAS1"/>
    <property type="match status" value="4"/>
</dbReference>
<dbReference type="EMBL" id="GFTR01007552">
    <property type="protein sequence ID" value="JAW08874.1"/>
    <property type="molecule type" value="Transcribed_RNA"/>
</dbReference>
<dbReference type="GO" id="GO:0005615">
    <property type="term" value="C:extracellular space"/>
    <property type="evidence" value="ECO:0007669"/>
    <property type="project" value="TreeGrafter"/>
</dbReference>
<accession>A0A224XD15</accession>
<feature type="domain" description="FAS1" evidence="2">
    <location>
        <begin position="226"/>
        <end position="357"/>
    </location>
</feature>
<sequence>MLHSMEFKLIIVLLIIYNVNRCTTGMHEEGPNVCIIEHIPGTSHRLFYDCKNWKPRTICGQKPILKYKCCDGYTRVEGTSGCIKVNPLKNILETARQLGAHKFVRLIEQSGVRNQFVRDGAITLFAPHDDAMKSIEPNLERHMVPFSAQLTNLINYHTVENRQKSSLFEADKLLNTKYEGYKIRVNKFSSWINTVNCIRIVNKDNEATNGIVHIINAVLDPDDAPQRNIADILLQDGRFTLFSQAMENTGTSRMLRKSKIPVTILAPTDQAFQSIKRSTLQRILNDDKAGEALIKNHILPHTLCSAAIIGQHKLKTESKGKVIFGCNENGVTLDNTTSLNELISGENGIIYVTNKVMLPERANSLIKLMEEMQLDTFLKLMKFARVDETFEESGDYTLFAPSEKAMSSIEREKLNELFQDRNKAKQFVLHHAIQGKLKMHEISDNQVAMSLDEENSVKFHVNRKYIGIDGSIIEKDNKEGRNGVLHIISKPLVANNKEWDDVLQMNKSYSMFLDALRQTPLKNDLRANVFKTIFVPTNQAFLNLGQSYLDQLMKNTTNLTEMLQNHFLTDFVTKESLQNGLYYSFPTPQGNLDLFKENDELTVGNALVINSDILTRNGVLHIINEVLHKRNH</sequence>
<feature type="domain" description="FAS1" evidence="2">
    <location>
        <begin position="361"/>
        <end position="492"/>
    </location>
</feature>
<dbReference type="InterPro" id="IPR050904">
    <property type="entry name" value="Adhesion/Biosynth-related"/>
</dbReference>
<organism evidence="3">
    <name type="scientific">Panstrongylus lignarius</name>
    <dbReference type="NCBI Taxonomy" id="156445"/>
    <lineage>
        <taxon>Eukaryota</taxon>
        <taxon>Metazoa</taxon>
        <taxon>Ecdysozoa</taxon>
        <taxon>Arthropoda</taxon>
        <taxon>Hexapoda</taxon>
        <taxon>Insecta</taxon>
        <taxon>Pterygota</taxon>
        <taxon>Neoptera</taxon>
        <taxon>Paraneoptera</taxon>
        <taxon>Hemiptera</taxon>
        <taxon>Heteroptera</taxon>
        <taxon>Panheteroptera</taxon>
        <taxon>Cimicomorpha</taxon>
        <taxon>Reduviidae</taxon>
        <taxon>Triatominae</taxon>
        <taxon>Panstrongylus</taxon>
    </lineage>
</organism>
<dbReference type="InterPro" id="IPR036378">
    <property type="entry name" value="FAS1_dom_sf"/>
</dbReference>
<evidence type="ECO:0000313" key="3">
    <source>
        <dbReference type="EMBL" id="JAW08874.1"/>
    </source>
</evidence>
<feature type="domain" description="FAS1" evidence="2">
    <location>
        <begin position="496"/>
        <end position="627"/>
    </location>
</feature>
<evidence type="ECO:0000259" key="2">
    <source>
        <dbReference type="PROSITE" id="PS50213"/>
    </source>
</evidence>
<dbReference type="Gene3D" id="2.30.180.10">
    <property type="entry name" value="FAS1 domain"/>
    <property type="match status" value="4"/>
</dbReference>
<feature type="signal peptide" evidence="1">
    <location>
        <begin position="1"/>
        <end position="21"/>
    </location>
</feature>
<protein>
    <submittedName>
        <fullName evidence="3">Putative transforming growth factor-beta-induced protein ig-h3-like isoform x6</fullName>
    </submittedName>
</protein>
<proteinExistence type="predicted"/>